<keyword evidence="1" id="KW-0812">Transmembrane</keyword>
<evidence type="ECO:0000256" key="1">
    <source>
        <dbReference type="SAM" id="Phobius"/>
    </source>
</evidence>
<evidence type="ECO:0000313" key="4">
    <source>
        <dbReference type="Proteomes" id="UP001501565"/>
    </source>
</evidence>
<keyword evidence="1" id="KW-0472">Membrane</keyword>
<gene>
    <name evidence="3" type="ORF">GCM10022277_35200</name>
</gene>
<feature type="domain" description="ComEC/Rec2-related protein" evidence="2">
    <location>
        <begin position="5"/>
        <end position="80"/>
    </location>
</feature>
<evidence type="ECO:0000259" key="2">
    <source>
        <dbReference type="Pfam" id="PF03772"/>
    </source>
</evidence>
<protein>
    <recommendedName>
        <fullName evidence="2">ComEC/Rec2-related protein domain-containing protein</fullName>
    </recommendedName>
</protein>
<dbReference type="EMBL" id="BAABBN010000012">
    <property type="protein sequence ID" value="GAA3935646.1"/>
    <property type="molecule type" value="Genomic_DNA"/>
</dbReference>
<reference evidence="4" key="1">
    <citation type="journal article" date="2019" name="Int. J. Syst. Evol. Microbiol.">
        <title>The Global Catalogue of Microorganisms (GCM) 10K type strain sequencing project: providing services to taxonomists for standard genome sequencing and annotation.</title>
        <authorList>
            <consortium name="The Broad Institute Genomics Platform"/>
            <consortium name="The Broad Institute Genome Sequencing Center for Infectious Disease"/>
            <person name="Wu L."/>
            <person name="Ma J."/>
        </authorList>
    </citation>
    <scope>NUCLEOTIDE SEQUENCE [LARGE SCALE GENOMIC DNA]</scope>
    <source>
        <strain evidence="4">JCM 17551</strain>
    </source>
</reference>
<evidence type="ECO:0000313" key="3">
    <source>
        <dbReference type="EMBL" id="GAA3935646.1"/>
    </source>
</evidence>
<keyword evidence="1" id="KW-1133">Transmembrane helix</keyword>
<sequence length="89" mass="9574">MQGQELTWIHFLAISGAVVAMLMGIILTFYRLHVLEQNFSANSIKALGVLVFLPSLVIFAVLTNFGSETLAALLGTVAGYVLSSSERDS</sequence>
<keyword evidence="4" id="KW-1185">Reference proteome</keyword>
<dbReference type="InterPro" id="IPR004477">
    <property type="entry name" value="ComEC_N"/>
</dbReference>
<dbReference type="Pfam" id="PF03772">
    <property type="entry name" value="Competence"/>
    <property type="match status" value="1"/>
</dbReference>
<dbReference type="RefSeq" id="WP_344799917.1">
    <property type="nucleotide sequence ID" value="NZ_BAABBN010000012.1"/>
</dbReference>
<dbReference type="Proteomes" id="UP001501565">
    <property type="component" value="Unassembled WGS sequence"/>
</dbReference>
<proteinExistence type="predicted"/>
<feature type="transmembrane region" description="Helical" evidence="1">
    <location>
        <begin position="6"/>
        <end position="32"/>
    </location>
</feature>
<accession>A0ABP7N3R1</accession>
<comment type="caution">
    <text evidence="3">The sequence shown here is derived from an EMBL/GenBank/DDBJ whole genome shotgun (WGS) entry which is preliminary data.</text>
</comment>
<organism evidence="3 4">
    <name type="scientific">Litoribacillus peritrichatus</name>
    <dbReference type="NCBI Taxonomy" id="718191"/>
    <lineage>
        <taxon>Bacteria</taxon>
        <taxon>Pseudomonadati</taxon>
        <taxon>Pseudomonadota</taxon>
        <taxon>Gammaproteobacteria</taxon>
        <taxon>Oceanospirillales</taxon>
        <taxon>Oceanospirillaceae</taxon>
        <taxon>Litoribacillus</taxon>
    </lineage>
</organism>
<name>A0ABP7N3R1_9GAMM</name>
<feature type="transmembrane region" description="Helical" evidence="1">
    <location>
        <begin position="44"/>
        <end position="65"/>
    </location>
</feature>